<gene>
    <name evidence="7" type="ORF">AAG570_000245</name>
</gene>
<evidence type="ECO:0000313" key="7">
    <source>
        <dbReference type="EMBL" id="KAL1140313.1"/>
    </source>
</evidence>
<dbReference type="InterPro" id="IPR006696">
    <property type="entry name" value="DUF423"/>
</dbReference>
<feature type="transmembrane region" description="Helical" evidence="6">
    <location>
        <begin position="121"/>
        <end position="142"/>
    </location>
</feature>
<dbReference type="Proteomes" id="UP001558652">
    <property type="component" value="Unassembled WGS sequence"/>
</dbReference>
<evidence type="ECO:0000313" key="8">
    <source>
        <dbReference type="Proteomes" id="UP001558652"/>
    </source>
</evidence>
<evidence type="ECO:0000256" key="6">
    <source>
        <dbReference type="SAM" id="Phobius"/>
    </source>
</evidence>
<keyword evidence="8" id="KW-1185">Reference proteome</keyword>
<evidence type="ECO:0000256" key="5">
    <source>
        <dbReference type="ARBA" id="ARBA00023136"/>
    </source>
</evidence>
<sequence>MSWDGVFTYLLFDNPVSSASVAIIKKTGEFVVGLAPKQKQQPPTVIKMDMEPLWKLASSSRCFLRLAGISGASAVILGAYGAHSILPDKEKDQNLKNAFETANRYHFFHTFGLLAAPMCRYPFVSGGFFILGLAMFCGSCYYTAITGDNRLRRITPIGGTCFIMGWLAMVL</sequence>
<dbReference type="PANTHER" id="PTHR43461:SF1">
    <property type="entry name" value="TRANSMEMBRANE PROTEIN 256"/>
    <property type="match status" value="1"/>
</dbReference>
<comment type="subcellular location">
    <subcellularLocation>
        <location evidence="1">Membrane</location>
        <topology evidence="1">Multi-pass membrane protein</topology>
    </subcellularLocation>
</comment>
<dbReference type="AlphaFoldDB" id="A0ABD0YWH5"/>
<keyword evidence="3 6" id="KW-0812">Transmembrane</keyword>
<feature type="transmembrane region" description="Helical" evidence="6">
    <location>
        <begin position="62"/>
        <end position="82"/>
    </location>
</feature>
<proteinExistence type="inferred from homology"/>
<evidence type="ECO:0000256" key="1">
    <source>
        <dbReference type="ARBA" id="ARBA00004141"/>
    </source>
</evidence>
<organism evidence="7 8">
    <name type="scientific">Ranatra chinensis</name>
    <dbReference type="NCBI Taxonomy" id="642074"/>
    <lineage>
        <taxon>Eukaryota</taxon>
        <taxon>Metazoa</taxon>
        <taxon>Ecdysozoa</taxon>
        <taxon>Arthropoda</taxon>
        <taxon>Hexapoda</taxon>
        <taxon>Insecta</taxon>
        <taxon>Pterygota</taxon>
        <taxon>Neoptera</taxon>
        <taxon>Paraneoptera</taxon>
        <taxon>Hemiptera</taxon>
        <taxon>Heteroptera</taxon>
        <taxon>Panheteroptera</taxon>
        <taxon>Nepomorpha</taxon>
        <taxon>Nepidae</taxon>
        <taxon>Ranatrinae</taxon>
        <taxon>Ranatra</taxon>
    </lineage>
</organism>
<protein>
    <recommendedName>
        <fullName evidence="9">Transmembrane protein 256 homolog</fullName>
    </recommendedName>
</protein>
<name>A0ABD0YWH5_9HEMI</name>
<dbReference type="Pfam" id="PF04241">
    <property type="entry name" value="DUF423"/>
    <property type="match status" value="1"/>
</dbReference>
<reference evidence="7 8" key="1">
    <citation type="submission" date="2024-07" db="EMBL/GenBank/DDBJ databases">
        <title>Chromosome-level genome assembly of the water stick insect Ranatra chinensis (Heteroptera: Nepidae).</title>
        <authorList>
            <person name="Liu X."/>
        </authorList>
    </citation>
    <scope>NUCLEOTIDE SEQUENCE [LARGE SCALE GENOMIC DNA]</scope>
    <source>
        <strain evidence="7">Cailab_2021Rc</strain>
        <tissue evidence="7">Muscle</tissue>
    </source>
</reference>
<dbReference type="GO" id="GO:0016020">
    <property type="term" value="C:membrane"/>
    <property type="evidence" value="ECO:0007669"/>
    <property type="project" value="UniProtKB-SubCell"/>
</dbReference>
<dbReference type="PANTHER" id="PTHR43461">
    <property type="entry name" value="TRANSMEMBRANE PROTEIN 256"/>
    <property type="match status" value="1"/>
</dbReference>
<comment type="caution">
    <text evidence="7">The sequence shown here is derived from an EMBL/GenBank/DDBJ whole genome shotgun (WGS) entry which is preliminary data.</text>
</comment>
<evidence type="ECO:0000256" key="3">
    <source>
        <dbReference type="ARBA" id="ARBA00022692"/>
    </source>
</evidence>
<evidence type="ECO:0000256" key="4">
    <source>
        <dbReference type="ARBA" id="ARBA00022989"/>
    </source>
</evidence>
<accession>A0ABD0YWH5</accession>
<evidence type="ECO:0000256" key="2">
    <source>
        <dbReference type="ARBA" id="ARBA00006208"/>
    </source>
</evidence>
<comment type="similarity">
    <text evidence="2">Belongs to the TMEM256 family.</text>
</comment>
<evidence type="ECO:0008006" key="9">
    <source>
        <dbReference type="Google" id="ProtNLM"/>
    </source>
</evidence>
<dbReference type="EMBL" id="JBFDAA010000001">
    <property type="protein sequence ID" value="KAL1140313.1"/>
    <property type="molecule type" value="Genomic_DNA"/>
</dbReference>
<keyword evidence="4 6" id="KW-1133">Transmembrane helix</keyword>
<keyword evidence="5 6" id="KW-0472">Membrane</keyword>